<evidence type="ECO:0000256" key="1">
    <source>
        <dbReference type="SAM" id="MobiDB-lite"/>
    </source>
</evidence>
<feature type="region of interest" description="Disordered" evidence="1">
    <location>
        <begin position="1"/>
        <end position="133"/>
    </location>
</feature>
<proteinExistence type="evidence at transcript level"/>
<reference evidence="2" key="1">
    <citation type="journal article" date="2017" name="Front. Cell. Infect. Microbiol.">
        <title>The Distinct Transcriptional Response of the Midgut of Amblyomma sculptum and Amblyomma aureolatum Ticks to Rickettsia rickettsii Correlates to Their Differences in Susceptibility to Infection.</title>
        <authorList>
            <person name="Martins L.A."/>
            <person name="Galletti M.F.B.M."/>
            <person name="Ribeiro J.M."/>
            <person name="Fujita A."/>
            <person name="Costa F.B."/>
            <person name="Labruna M.B."/>
            <person name="Daffre S."/>
            <person name="Fogaca A.C."/>
        </authorList>
    </citation>
    <scope>NUCLEOTIDE SEQUENCE</scope>
</reference>
<dbReference type="AlphaFoldDB" id="A0A1E1X8E0"/>
<feature type="region of interest" description="Disordered" evidence="1">
    <location>
        <begin position="749"/>
        <end position="834"/>
    </location>
</feature>
<feature type="compositionally biased region" description="Basic and acidic residues" evidence="1">
    <location>
        <begin position="255"/>
        <end position="266"/>
    </location>
</feature>
<feature type="compositionally biased region" description="Low complexity" evidence="1">
    <location>
        <begin position="298"/>
        <end position="318"/>
    </location>
</feature>
<name>A0A1E1X8E0_9ACAR</name>
<feature type="region of interest" description="Disordered" evidence="1">
    <location>
        <begin position="149"/>
        <end position="518"/>
    </location>
</feature>
<feature type="compositionally biased region" description="Basic and acidic residues" evidence="1">
    <location>
        <begin position="179"/>
        <end position="198"/>
    </location>
</feature>
<feature type="compositionally biased region" description="Basic and acidic residues" evidence="1">
    <location>
        <begin position="222"/>
        <end position="240"/>
    </location>
</feature>
<dbReference type="EMBL" id="GFAC01003710">
    <property type="protein sequence ID" value="JAT95478.1"/>
    <property type="molecule type" value="mRNA"/>
</dbReference>
<keyword evidence="2" id="KW-0675">Receptor</keyword>
<sequence length="834" mass="89721">EPAPKTADHAHDECKVHEPRPAEGPASEGKPQETSAHDARPHETKTHELRSHDASRMHDVKSHDGKVHDSKAVETVKTYDTKAHDAKASDAKTNEVKVYEVKAHEVKAHESQHEKRHDESKHKAFHHEDKEPTAKEYVTELSQHGKISITIRLHQKDSHDGSSSSTAEVVKTSEAVAGDDTRQEKAPPTKQEPSDAHQIKTRKSARLMSQASKTTIDETIEDVVKGHFKAPEEEGSDLHSEGPMTRAARRTRSSRRNEEPASKAEPESSVEAPKAKNEPPALVVADSKVKDAVEDSKSTTPASSIIPPAAPAAPAAMPTPAPEVQSSVSDTEQASKPECKMSLRSFRFTRSSAKAEMSKDMGVKEEPHHETDPSKEDLPLQQQQQQQPPQQQAAPLPAILQALVATPTAKPELVDVKDEQKTKATATPCETEDNDSRLSPTELIDPVTGFLTPVNKNGEPSAVTEGEVPSRIVKTSQQAPAGIKESTPTPAAPSVEASTPSWTIPPSTSAVVEAKAEKMEPKPPLELLQRPPVLAHAGAAKSHGVLQGPLIHGRPAPQGVVTTMPPEVHKVTPAHLRTEAIVSKPSEVPIGPAVAAIKIPEQHVPCSVPISTTVSTSAMPAHFAGAKGLALPPVGQPPVSLGQPPVSLGQPSVSLGQPPVSLGQPPVSLGQPPLGVWVGGRPPIGPQYPPSFTSLAGQQHLARGIHSSVVRTPSLPQQEPTTKMPGPAHAMVGVPSSAQVLCSQPKMEAPLPQLPAQPQHHPQQHNQPQQHTQLHAPPSHQQLLQQQHHQVPPQHQASQHQLPPHHHQPPTPQQQQHQQQQHQPQQHQPQQHQP</sequence>
<organism evidence="2">
    <name type="scientific">Amblyomma aureolatum</name>
    <dbReference type="NCBI Taxonomy" id="187763"/>
    <lineage>
        <taxon>Eukaryota</taxon>
        <taxon>Metazoa</taxon>
        <taxon>Ecdysozoa</taxon>
        <taxon>Arthropoda</taxon>
        <taxon>Chelicerata</taxon>
        <taxon>Arachnida</taxon>
        <taxon>Acari</taxon>
        <taxon>Parasitiformes</taxon>
        <taxon>Ixodida</taxon>
        <taxon>Ixodoidea</taxon>
        <taxon>Ixodidae</taxon>
        <taxon>Amblyomminae</taxon>
        <taxon>Amblyomma</taxon>
    </lineage>
</organism>
<feature type="compositionally biased region" description="Low complexity" evidence="1">
    <location>
        <begin position="379"/>
        <end position="405"/>
    </location>
</feature>
<feature type="compositionally biased region" description="Basic and acidic residues" evidence="1">
    <location>
        <begin position="35"/>
        <end position="133"/>
    </location>
</feature>
<feature type="compositionally biased region" description="Basic and acidic residues" evidence="1">
    <location>
        <begin position="412"/>
        <end position="422"/>
    </location>
</feature>
<feature type="non-terminal residue" evidence="2">
    <location>
        <position position="1"/>
    </location>
</feature>
<protein>
    <submittedName>
        <fullName evidence="2">Putative thyroid hormone receptor-associated protein complex subunit</fullName>
    </submittedName>
</protein>
<feature type="non-terminal residue" evidence="2">
    <location>
        <position position="834"/>
    </location>
</feature>
<accession>A0A1E1X8E0</accession>
<feature type="compositionally biased region" description="Low complexity" evidence="1">
    <location>
        <begin position="750"/>
        <end position="802"/>
    </location>
</feature>
<feature type="compositionally biased region" description="Basic and acidic residues" evidence="1">
    <location>
        <begin position="287"/>
        <end position="297"/>
    </location>
</feature>
<evidence type="ECO:0000313" key="2">
    <source>
        <dbReference type="EMBL" id="JAT95478.1"/>
    </source>
</evidence>
<feature type="compositionally biased region" description="Low complexity" evidence="1">
    <location>
        <begin position="498"/>
        <end position="509"/>
    </location>
</feature>
<feature type="compositionally biased region" description="Basic and acidic residues" evidence="1">
    <location>
        <begin position="1"/>
        <end position="21"/>
    </location>
</feature>
<feature type="compositionally biased region" description="Low complexity" evidence="1">
    <location>
        <begin position="813"/>
        <end position="834"/>
    </location>
</feature>
<feature type="compositionally biased region" description="Basic and acidic residues" evidence="1">
    <location>
        <begin position="356"/>
        <end position="378"/>
    </location>
</feature>